<evidence type="ECO:0000313" key="3">
    <source>
        <dbReference type="Proteomes" id="UP000246740"/>
    </source>
</evidence>
<proteinExistence type="predicted"/>
<reference evidence="2 3" key="1">
    <citation type="journal article" date="2018" name="Mol. Biol. Evol.">
        <title>Broad Genomic Sampling Reveals a Smut Pathogenic Ancestry of the Fungal Clade Ustilaginomycotina.</title>
        <authorList>
            <person name="Kijpornyongpan T."/>
            <person name="Mondo S.J."/>
            <person name="Barry K."/>
            <person name="Sandor L."/>
            <person name="Lee J."/>
            <person name="Lipzen A."/>
            <person name="Pangilinan J."/>
            <person name="LaButti K."/>
            <person name="Hainaut M."/>
            <person name="Henrissat B."/>
            <person name="Grigoriev I.V."/>
            <person name="Spatafora J.W."/>
            <person name="Aime M.C."/>
        </authorList>
    </citation>
    <scope>NUCLEOTIDE SEQUENCE [LARGE SCALE GENOMIC DNA]</scope>
    <source>
        <strain evidence="2 3">MCA 3645</strain>
    </source>
</reference>
<sequence>MADSGEQTVPVYQPPLRDRVIDVAVRHGQLTEKLQELGDVAVKLERVQHDIYAFRGKVTSQQTRLKTLEQITEETRAEYVKMSNTLAKRIMNRRGPRSRALDLRREAAEAARAQQASHVHELETNRQRLVQAERDKLELEQQHIEWCAASEELDRMDEMLFGGATPEFPEDDQAEWQAKVLEQLQLLVAAETARERRARQHLKDAFPSLTSAIKDIQTALQHCINIGVASNTKYTTQLMTNSDARATVRGTQPLVLNAKTNSGKFFTTVAKARASQLLISKPPKFVLIELYLMPGCHSPRAVDERGLHRSLEASYAQAKSLKFYLEAEIARSLERQKKLTTEAEKVLQDLRRARQECRTLRRSIVLRVVQERRLRDEEAHATATSAAIASLGHQQQHQHDAASLHESPMVSANLQLELRKEALQRLRTMIALPDPESDDDNMYPMIA</sequence>
<dbReference type="PANTHER" id="PTHR21974:SF2">
    <property type="entry name" value="RE15880P"/>
    <property type="match status" value="1"/>
</dbReference>
<evidence type="ECO:0000256" key="1">
    <source>
        <dbReference type="SAM" id="Coils"/>
    </source>
</evidence>
<protein>
    <submittedName>
        <fullName evidence="2">Uncharacterized protein</fullName>
    </submittedName>
</protein>
<dbReference type="OrthoDB" id="2562743at2759"/>
<feature type="coiled-coil region" evidence="1">
    <location>
        <begin position="333"/>
        <end position="363"/>
    </location>
</feature>
<dbReference type="AlphaFoldDB" id="A0A317XKC3"/>
<dbReference type="PANTHER" id="PTHR21974">
    <property type="entry name" value="RE15880P"/>
    <property type="match status" value="1"/>
</dbReference>
<dbReference type="EMBL" id="KZ819199">
    <property type="protein sequence ID" value="PWY98282.1"/>
    <property type="molecule type" value="Genomic_DNA"/>
</dbReference>
<dbReference type="Proteomes" id="UP000246740">
    <property type="component" value="Unassembled WGS sequence"/>
</dbReference>
<dbReference type="STRING" id="1882483.A0A317XKC3"/>
<dbReference type="InParanoid" id="A0A317XKC3"/>
<accession>A0A317XKC3</accession>
<gene>
    <name evidence="2" type="ORF">BCV70DRAFT_202062</name>
</gene>
<keyword evidence="1" id="KW-0175">Coiled coil</keyword>
<name>A0A317XKC3_9BASI</name>
<keyword evidence="3" id="KW-1185">Reference proteome</keyword>
<evidence type="ECO:0000313" key="2">
    <source>
        <dbReference type="EMBL" id="PWY98282.1"/>
    </source>
</evidence>
<organism evidence="2 3">
    <name type="scientific">Testicularia cyperi</name>
    <dbReference type="NCBI Taxonomy" id="1882483"/>
    <lineage>
        <taxon>Eukaryota</taxon>
        <taxon>Fungi</taxon>
        <taxon>Dikarya</taxon>
        <taxon>Basidiomycota</taxon>
        <taxon>Ustilaginomycotina</taxon>
        <taxon>Ustilaginomycetes</taxon>
        <taxon>Ustilaginales</taxon>
        <taxon>Anthracoideaceae</taxon>
        <taxon>Testicularia</taxon>
    </lineage>
</organism>